<name>A2FHD5_TRIV3</name>
<dbReference type="VEuPathDB" id="TrichDB:TVAGG3_0144040"/>
<evidence type="ECO:0000256" key="4">
    <source>
        <dbReference type="SAM" id="Phobius"/>
    </source>
</evidence>
<dbReference type="AlphaFoldDB" id="A2FHD5"/>
<dbReference type="InterPro" id="IPR049625">
    <property type="entry name" value="Glyco_transf_61_cat"/>
</dbReference>
<keyword evidence="4" id="KW-1133">Transmembrane helix</keyword>
<keyword evidence="2" id="KW-0808">Transferase</keyword>
<dbReference type="EMBL" id="DS113793">
    <property type="protein sequence ID" value="EAX95693.1"/>
    <property type="molecule type" value="Genomic_DNA"/>
</dbReference>
<evidence type="ECO:0000313" key="7">
    <source>
        <dbReference type="Proteomes" id="UP000001542"/>
    </source>
</evidence>
<reference evidence="6" key="2">
    <citation type="journal article" date="2007" name="Science">
        <title>Draft genome sequence of the sexually transmitted pathogen Trichomonas vaginalis.</title>
        <authorList>
            <person name="Carlton J.M."/>
            <person name="Hirt R.P."/>
            <person name="Silva J.C."/>
            <person name="Delcher A.L."/>
            <person name="Schatz M."/>
            <person name="Zhao Q."/>
            <person name="Wortman J.R."/>
            <person name="Bidwell S.L."/>
            <person name="Alsmark U.C.M."/>
            <person name="Besteiro S."/>
            <person name="Sicheritz-Ponten T."/>
            <person name="Noel C.J."/>
            <person name="Dacks J.B."/>
            <person name="Foster P.G."/>
            <person name="Simillion C."/>
            <person name="Van de Peer Y."/>
            <person name="Miranda-Saavedra D."/>
            <person name="Barton G.J."/>
            <person name="Westrop G.D."/>
            <person name="Mueller S."/>
            <person name="Dessi D."/>
            <person name="Fiori P.L."/>
            <person name="Ren Q."/>
            <person name="Paulsen I."/>
            <person name="Zhang H."/>
            <person name="Bastida-Corcuera F.D."/>
            <person name="Simoes-Barbosa A."/>
            <person name="Brown M.T."/>
            <person name="Hayes R.D."/>
            <person name="Mukherjee M."/>
            <person name="Okumura C.Y."/>
            <person name="Schneider R."/>
            <person name="Smith A.J."/>
            <person name="Vanacova S."/>
            <person name="Villalvazo M."/>
            <person name="Haas B.J."/>
            <person name="Pertea M."/>
            <person name="Feldblyum T.V."/>
            <person name="Utterback T.R."/>
            <person name="Shu C.L."/>
            <person name="Osoegawa K."/>
            <person name="de Jong P.J."/>
            <person name="Hrdy I."/>
            <person name="Horvathova L."/>
            <person name="Zubacova Z."/>
            <person name="Dolezal P."/>
            <person name="Malik S.B."/>
            <person name="Logsdon J.M. Jr."/>
            <person name="Henze K."/>
            <person name="Gupta A."/>
            <person name="Wang C.C."/>
            <person name="Dunne R.L."/>
            <person name="Upcroft J.A."/>
            <person name="Upcroft P."/>
            <person name="White O."/>
            <person name="Salzberg S.L."/>
            <person name="Tang P."/>
            <person name="Chiu C.-H."/>
            <person name="Lee Y.-S."/>
            <person name="Embley T.M."/>
            <person name="Coombs G.H."/>
            <person name="Mottram J.C."/>
            <person name="Tachezy J."/>
            <person name="Fraser-Liggett C.M."/>
            <person name="Johnson P.J."/>
        </authorList>
    </citation>
    <scope>NUCLEOTIDE SEQUENCE [LARGE SCALE GENOMIC DNA]</scope>
    <source>
        <strain evidence="6">G3</strain>
    </source>
</reference>
<keyword evidence="4" id="KW-0472">Membrane</keyword>
<organism evidence="6 7">
    <name type="scientific">Trichomonas vaginalis (strain ATCC PRA-98 / G3)</name>
    <dbReference type="NCBI Taxonomy" id="412133"/>
    <lineage>
        <taxon>Eukaryota</taxon>
        <taxon>Metamonada</taxon>
        <taxon>Parabasalia</taxon>
        <taxon>Trichomonadida</taxon>
        <taxon>Trichomonadidae</taxon>
        <taxon>Trichomonas</taxon>
    </lineage>
</organism>
<dbReference type="InterPro" id="IPR007657">
    <property type="entry name" value="Glycosyltransferase_61"/>
</dbReference>
<accession>A2FHD5</accession>
<keyword evidence="3" id="KW-0325">Glycoprotein</keyword>
<evidence type="ECO:0000259" key="5">
    <source>
        <dbReference type="Pfam" id="PF04577"/>
    </source>
</evidence>
<gene>
    <name evidence="6" type="ORF">TVAG_144420</name>
</gene>
<dbReference type="PANTHER" id="PTHR48437">
    <property type="entry name" value="INITIATOR BINDING DOMAIN-CONTAINING PROTEIN"/>
    <property type="match status" value="1"/>
</dbReference>
<dbReference type="KEGG" id="tva:4753455"/>
<sequence>MKYAWSTEIDLAFGFIILNYGFLICEILLILYIKNFFHNLPDFNNSIILDNNQLIANLFSENTCKIPSALIERQINYDEKITVDTKGLIIDGTVRPKFSWNYCATCHHTRTKNVIKFASRLKTTFLHLKGVYLAGSCHISDGRRVFSRDPRDILPYKIFIPGETRSFAGNYDHAICVGHRWSSYYGHFITDYLCPLMCVPREYWAKSKVIVGLEPETKSLNHVFDLLTMIGIKNESIHILGRTEWVFCNNLYTVVDPPSYFSHPATCYVNLSKLLNKNLKLQDVEAKQYVICNRRPPANRKIANFDELWN</sequence>
<keyword evidence="1" id="KW-0328">Glycosyltransferase</keyword>
<feature type="transmembrane region" description="Helical" evidence="4">
    <location>
        <begin position="12"/>
        <end position="33"/>
    </location>
</feature>
<evidence type="ECO:0000313" key="6">
    <source>
        <dbReference type="EMBL" id="EAX95693.1"/>
    </source>
</evidence>
<dbReference type="RefSeq" id="XP_001308623.1">
    <property type="nucleotide sequence ID" value="XM_001308622.1"/>
</dbReference>
<dbReference type="VEuPathDB" id="TrichDB:TVAG_144420"/>
<dbReference type="GO" id="GO:0016757">
    <property type="term" value="F:glycosyltransferase activity"/>
    <property type="evidence" value="ECO:0007669"/>
    <property type="project" value="UniProtKB-KW"/>
</dbReference>
<keyword evidence="7" id="KW-1185">Reference proteome</keyword>
<evidence type="ECO:0000256" key="1">
    <source>
        <dbReference type="ARBA" id="ARBA00022676"/>
    </source>
</evidence>
<dbReference type="InParanoid" id="A2FHD5"/>
<proteinExistence type="predicted"/>
<feature type="domain" description="Glycosyltransferase 61 catalytic" evidence="5">
    <location>
        <begin position="185"/>
        <end position="309"/>
    </location>
</feature>
<evidence type="ECO:0000256" key="3">
    <source>
        <dbReference type="ARBA" id="ARBA00023180"/>
    </source>
</evidence>
<protein>
    <recommendedName>
        <fullName evidence="5">Glycosyltransferase 61 catalytic domain-containing protein</fullName>
    </recommendedName>
</protein>
<keyword evidence="4" id="KW-0812">Transmembrane</keyword>
<reference evidence="6" key="1">
    <citation type="submission" date="2006-10" db="EMBL/GenBank/DDBJ databases">
        <authorList>
            <person name="Amadeo P."/>
            <person name="Zhao Q."/>
            <person name="Wortman J."/>
            <person name="Fraser-Liggett C."/>
            <person name="Carlton J."/>
        </authorList>
    </citation>
    <scope>NUCLEOTIDE SEQUENCE</scope>
    <source>
        <strain evidence="6">G3</strain>
    </source>
</reference>
<evidence type="ECO:0000256" key="2">
    <source>
        <dbReference type="ARBA" id="ARBA00022679"/>
    </source>
</evidence>
<dbReference type="Proteomes" id="UP000001542">
    <property type="component" value="Unassembled WGS sequence"/>
</dbReference>
<dbReference type="PANTHER" id="PTHR48437:SF1">
    <property type="entry name" value="INITIATOR BINDING DOMAIN-CONTAINING PROTEIN"/>
    <property type="match status" value="1"/>
</dbReference>
<dbReference type="Pfam" id="PF04577">
    <property type="entry name" value="Glyco_transf_61"/>
    <property type="match status" value="1"/>
</dbReference>